<comment type="similarity">
    <text evidence="3">Belongs to the peptidase M1 family.</text>
</comment>
<keyword evidence="9 17" id="KW-0378">Hydrolase</keyword>
<dbReference type="SUPFAM" id="SSF63737">
    <property type="entry name" value="Leukotriene A4 hydrolase N-terminal domain"/>
    <property type="match status" value="1"/>
</dbReference>
<dbReference type="InterPro" id="IPR024571">
    <property type="entry name" value="ERAP1-like_C_dom"/>
</dbReference>
<dbReference type="Pfam" id="PF17900">
    <property type="entry name" value="Peptidase_M1_N"/>
    <property type="match status" value="1"/>
</dbReference>
<dbReference type="InterPro" id="IPR001930">
    <property type="entry name" value="Peptidase_M1"/>
</dbReference>
<evidence type="ECO:0000259" key="14">
    <source>
        <dbReference type="Pfam" id="PF01433"/>
    </source>
</evidence>
<feature type="domain" description="ERAP1-like C-terminal" evidence="15">
    <location>
        <begin position="514"/>
        <end position="822"/>
    </location>
</feature>
<evidence type="ECO:0000256" key="3">
    <source>
        <dbReference type="ARBA" id="ARBA00010136"/>
    </source>
</evidence>
<dbReference type="NCBIfam" id="TIGR02412">
    <property type="entry name" value="pepN_strep_liv"/>
    <property type="match status" value="1"/>
</dbReference>
<gene>
    <name evidence="17" type="primary">pepN</name>
    <name evidence="17" type="ORF">R8Z58_07190</name>
</gene>
<accession>A0ABU4GZR5</accession>
<dbReference type="Pfam" id="PF11838">
    <property type="entry name" value="ERAP1_C"/>
    <property type="match status" value="1"/>
</dbReference>
<evidence type="ECO:0000256" key="4">
    <source>
        <dbReference type="ARBA" id="ARBA00012564"/>
    </source>
</evidence>
<proteinExistence type="inferred from homology"/>
<evidence type="ECO:0000256" key="13">
    <source>
        <dbReference type="ARBA" id="ARBA00031533"/>
    </source>
</evidence>
<reference evidence="17 18" key="1">
    <citation type="submission" date="2023-11" db="EMBL/GenBank/DDBJ databases">
        <title>Draft genome sequence of Microbacterium arthrosphaerae JCM 30492.</title>
        <authorList>
            <person name="Zhang G."/>
            <person name="Ding Y."/>
        </authorList>
    </citation>
    <scope>NUCLEOTIDE SEQUENCE [LARGE SCALE GENOMIC DNA]</scope>
    <source>
        <strain evidence="17 18">JCM 30492</strain>
    </source>
</reference>
<keyword evidence="11" id="KW-0482">Metalloprotease</keyword>
<comment type="cofactor">
    <cofactor evidence="2">
        <name>Zn(2+)</name>
        <dbReference type="ChEBI" id="CHEBI:29105"/>
    </cofactor>
</comment>
<evidence type="ECO:0000256" key="9">
    <source>
        <dbReference type="ARBA" id="ARBA00022801"/>
    </source>
</evidence>
<evidence type="ECO:0000256" key="1">
    <source>
        <dbReference type="ARBA" id="ARBA00000098"/>
    </source>
</evidence>
<feature type="domain" description="Aminopeptidase N-like N-terminal" evidence="16">
    <location>
        <begin position="96"/>
        <end position="189"/>
    </location>
</feature>
<feature type="domain" description="Peptidase M1 membrane alanine aminopeptidase" evidence="14">
    <location>
        <begin position="231"/>
        <end position="444"/>
    </location>
</feature>
<evidence type="ECO:0000256" key="12">
    <source>
        <dbReference type="ARBA" id="ARBA00029811"/>
    </source>
</evidence>
<dbReference type="InterPro" id="IPR042097">
    <property type="entry name" value="Aminopeptidase_N-like_N_sf"/>
</dbReference>
<dbReference type="InterPro" id="IPR027268">
    <property type="entry name" value="Peptidase_M4/M1_CTD_sf"/>
</dbReference>
<evidence type="ECO:0000313" key="18">
    <source>
        <dbReference type="Proteomes" id="UP001283109"/>
    </source>
</evidence>
<sequence>MTSSNLTRDETAVRSQRIRLDAVEIDLDLRDAPDPAAPTFPTTATLTFTATGEETWLDFLGEAVDSVTVNGASRDVEWDGARIRIGGLTWHNVVTIRARGRYSSSGEGLHRFRDPVDDAVYLYTQYEPADSRRVYPVFEQPDMKARWRFTVSAPAGWHILSNGPEVAREDVAGGVRVRFAETLPLSSYITAVAAGPYHRVDGEWRDADRTVPLGVLCRASLARHLDADEILDITRRGLEFFERAFAYPYPWGKYDQIFVPEYNLGAMENPGLVTFTESYVFRGASTAAQHEGRANTILHEMAHMWFGDLVTMRWWDDLWLKESFADFMGAHAAVAAGGFPDAWVTFASRRKGWAYVQDQLPTTHPIVADIPDLEAAKLNFDGITYAKGASVLKQLVAFVGEEAFFRGAQRYFADHAFGNTTLPDLLSALEAESGRDLTAWSRAWLQTSGLSEIAVERDGVHPPVLTQTDPRPHRLTCGLFAIDDGRLERQGGLDVDAVDERTPLPGTIGDGIELVLPNVDDRTYAKVRLDAGSTDAAATHLSTVADPVARAVIWASLWNATRDGELAVTRLVGIVSRHGVHESNIALLTDALSHAHVAIGRYAAADARASLATAWLDTCWNALWDAEPGSDAQLAWARALAAAAARSAGRAEQIRAILARTAPAPDGLPLDPELRWAWLIALAATGYATAEDADAELAADPTAQGHVAHRTALAARPDAAVRAAAWHAAWEDEGLTNDHLAATIAGVRAGDRRDLIAVHDEDYFARIRPAWAARSIEIARRLVIGLFPASDSLDDVDSWLDGNPDAPAALRRLVIEQRDGLARELRVRAAQPTAL</sequence>
<evidence type="ECO:0000256" key="7">
    <source>
        <dbReference type="ARBA" id="ARBA00022670"/>
    </source>
</evidence>
<dbReference type="InterPro" id="IPR012778">
    <property type="entry name" value="Pept_M1_aminopeptidase"/>
</dbReference>
<name>A0ABU4GZR5_9MICO</name>
<dbReference type="GO" id="GO:0016285">
    <property type="term" value="F:alanyl aminopeptidase activity"/>
    <property type="evidence" value="ECO:0007669"/>
    <property type="project" value="UniProtKB-EC"/>
</dbReference>
<dbReference type="Gene3D" id="2.60.40.1730">
    <property type="entry name" value="tricorn interacting facor f3 domain"/>
    <property type="match status" value="1"/>
</dbReference>
<evidence type="ECO:0000259" key="15">
    <source>
        <dbReference type="Pfam" id="PF11838"/>
    </source>
</evidence>
<dbReference type="Proteomes" id="UP001283109">
    <property type="component" value="Unassembled WGS sequence"/>
</dbReference>
<evidence type="ECO:0000259" key="16">
    <source>
        <dbReference type="Pfam" id="PF17900"/>
    </source>
</evidence>
<dbReference type="RefSeq" id="WP_318353089.1">
    <property type="nucleotide sequence ID" value="NZ_JAWQEV010000002.1"/>
</dbReference>
<evidence type="ECO:0000256" key="10">
    <source>
        <dbReference type="ARBA" id="ARBA00022833"/>
    </source>
</evidence>
<dbReference type="Gene3D" id="1.10.390.10">
    <property type="entry name" value="Neutral Protease Domain 2"/>
    <property type="match status" value="1"/>
</dbReference>
<evidence type="ECO:0000256" key="2">
    <source>
        <dbReference type="ARBA" id="ARBA00001947"/>
    </source>
</evidence>
<dbReference type="PRINTS" id="PR00756">
    <property type="entry name" value="ALADIPTASE"/>
</dbReference>
<evidence type="ECO:0000256" key="11">
    <source>
        <dbReference type="ARBA" id="ARBA00023049"/>
    </source>
</evidence>
<dbReference type="SUPFAM" id="SSF55486">
    <property type="entry name" value="Metalloproteases ('zincins'), catalytic domain"/>
    <property type="match status" value="1"/>
</dbReference>
<evidence type="ECO:0000256" key="8">
    <source>
        <dbReference type="ARBA" id="ARBA00022723"/>
    </source>
</evidence>
<keyword evidence="10" id="KW-0862">Zinc</keyword>
<protein>
    <recommendedName>
        <fullName evidence="5">Aminopeptidase N</fullName>
        <ecNumber evidence="4">3.4.11.2</ecNumber>
    </recommendedName>
    <alternativeName>
        <fullName evidence="12">Alanine aminopeptidase</fullName>
    </alternativeName>
    <alternativeName>
        <fullName evidence="13">Lysyl aminopeptidase</fullName>
    </alternativeName>
</protein>
<dbReference type="PANTHER" id="PTHR11533">
    <property type="entry name" value="PROTEASE M1 ZINC METALLOPROTEASE"/>
    <property type="match status" value="1"/>
</dbReference>
<comment type="caution">
    <text evidence="17">The sequence shown here is derived from an EMBL/GenBank/DDBJ whole genome shotgun (WGS) entry which is preliminary data.</text>
</comment>
<keyword evidence="7" id="KW-0645">Protease</keyword>
<organism evidence="17 18">
    <name type="scientific">Microbacterium arthrosphaerae</name>
    <dbReference type="NCBI Taxonomy" id="792652"/>
    <lineage>
        <taxon>Bacteria</taxon>
        <taxon>Bacillati</taxon>
        <taxon>Actinomycetota</taxon>
        <taxon>Actinomycetes</taxon>
        <taxon>Micrococcales</taxon>
        <taxon>Microbacteriaceae</taxon>
        <taxon>Microbacterium</taxon>
    </lineage>
</organism>
<dbReference type="EMBL" id="JAWQEV010000002">
    <property type="protein sequence ID" value="MDW4572562.1"/>
    <property type="molecule type" value="Genomic_DNA"/>
</dbReference>
<dbReference type="InterPro" id="IPR045357">
    <property type="entry name" value="Aminopeptidase_N-like_N"/>
</dbReference>
<comment type="catalytic activity">
    <reaction evidence="1">
        <text>Release of an N-terminal amino acid, Xaa-|-Yaa- from a peptide, amide or arylamide. Xaa is preferably Ala, but may be most amino acids including Pro (slow action). When a terminal hydrophobic residue is followed by a prolyl residue, the two may be released as an intact Xaa-Pro dipeptide.</text>
        <dbReference type="EC" id="3.4.11.2"/>
    </reaction>
</comment>
<keyword evidence="6 17" id="KW-0031">Aminopeptidase</keyword>
<evidence type="ECO:0000256" key="5">
    <source>
        <dbReference type="ARBA" id="ARBA00015611"/>
    </source>
</evidence>
<evidence type="ECO:0000256" key="6">
    <source>
        <dbReference type="ARBA" id="ARBA00022438"/>
    </source>
</evidence>
<evidence type="ECO:0000313" key="17">
    <source>
        <dbReference type="EMBL" id="MDW4572562.1"/>
    </source>
</evidence>
<dbReference type="InterPro" id="IPR050344">
    <property type="entry name" value="Peptidase_M1_aminopeptidases"/>
</dbReference>
<dbReference type="Pfam" id="PF01433">
    <property type="entry name" value="Peptidase_M1"/>
    <property type="match status" value="1"/>
</dbReference>
<dbReference type="InterPro" id="IPR014782">
    <property type="entry name" value="Peptidase_M1_dom"/>
</dbReference>
<keyword evidence="8" id="KW-0479">Metal-binding</keyword>
<dbReference type="CDD" id="cd09602">
    <property type="entry name" value="M1_APN"/>
    <property type="match status" value="1"/>
</dbReference>
<dbReference type="EC" id="3.4.11.2" evidence="4"/>
<dbReference type="PANTHER" id="PTHR11533:SF174">
    <property type="entry name" value="PUROMYCIN-SENSITIVE AMINOPEPTIDASE-RELATED"/>
    <property type="match status" value="1"/>
</dbReference>
<keyword evidence="18" id="KW-1185">Reference proteome</keyword>